<dbReference type="InterPro" id="IPR018490">
    <property type="entry name" value="cNMP-bd_dom_sf"/>
</dbReference>
<comment type="caution">
    <text evidence="6">The sequence shown here is derived from an EMBL/GenBank/DDBJ whole genome shotgun (WGS) entry which is preliminary data.</text>
</comment>
<dbReference type="GO" id="GO:0006355">
    <property type="term" value="P:regulation of DNA-templated transcription"/>
    <property type="evidence" value="ECO:0007669"/>
    <property type="project" value="InterPro"/>
</dbReference>
<evidence type="ECO:0000256" key="3">
    <source>
        <dbReference type="ARBA" id="ARBA00023163"/>
    </source>
</evidence>
<dbReference type="SUPFAM" id="SSF46785">
    <property type="entry name" value="Winged helix' DNA-binding domain"/>
    <property type="match status" value="1"/>
</dbReference>
<evidence type="ECO:0000256" key="2">
    <source>
        <dbReference type="ARBA" id="ARBA00023125"/>
    </source>
</evidence>
<protein>
    <recommendedName>
        <fullName evidence="8">Cyclic nucleotide-binding domain-containing protein</fullName>
    </recommendedName>
</protein>
<name>A0A829HC08_9GAMM</name>
<keyword evidence="2" id="KW-0238">DNA-binding</keyword>
<dbReference type="PROSITE" id="PS50042">
    <property type="entry name" value="CNMP_BINDING_3"/>
    <property type="match status" value="1"/>
</dbReference>
<evidence type="ECO:0000259" key="5">
    <source>
        <dbReference type="PROSITE" id="PS51063"/>
    </source>
</evidence>
<dbReference type="Proteomes" id="UP000014523">
    <property type="component" value="Unassembled WGS sequence"/>
</dbReference>
<organism evidence="6 7">
    <name type="scientific">Acinetobacter gyllenbergii CIP 110306 = MTCC 11365</name>
    <dbReference type="NCBI Taxonomy" id="1217657"/>
    <lineage>
        <taxon>Bacteria</taxon>
        <taxon>Pseudomonadati</taxon>
        <taxon>Pseudomonadota</taxon>
        <taxon>Gammaproteobacteria</taxon>
        <taxon>Moraxellales</taxon>
        <taxon>Moraxellaceae</taxon>
        <taxon>Acinetobacter</taxon>
    </lineage>
</organism>
<dbReference type="InterPro" id="IPR036388">
    <property type="entry name" value="WH-like_DNA-bd_sf"/>
</dbReference>
<feature type="domain" description="Cyclic nucleotide-binding" evidence="4">
    <location>
        <begin position="28"/>
        <end position="112"/>
    </location>
</feature>
<dbReference type="Gene3D" id="2.60.120.10">
    <property type="entry name" value="Jelly Rolls"/>
    <property type="match status" value="1"/>
</dbReference>
<evidence type="ECO:0000313" key="6">
    <source>
        <dbReference type="EMBL" id="EPF70584.1"/>
    </source>
</evidence>
<dbReference type="AlphaFoldDB" id="A0A829HC08"/>
<evidence type="ECO:0000259" key="4">
    <source>
        <dbReference type="PROSITE" id="PS50042"/>
    </source>
</evidence>
<keyword evidence="7" id="KW-1185">Reference proteome</keyword>
<dbReference type="InterPro" id="IPR014710">
    <property type="entry name" value="RmlC-like_jellyroll"/>
</dbReference>
<evidence type="ECO:0000313" key="7">
    <source>
        <dbReference type="Proteomes" id="UP000014523"/>
    </source>
</evidence>
<proteinExistence type="predicted"/>
<dbReference type="PROSITE" id="PS51063">
    <property type="entry name" value="HTH_CRP_2"/>
    <property type="match status" value="1"/>
</dbReference>
<dbReference type="InterPro" id="IPR036390">
    <property type="entry name" value="WH_DNA-bd_sf"/>
</dbReference>
<reference evidence="6 7" key="1">
    <citation type="submission" date="2013-06" db="EMBL/GenBank/DDBJ databases">
        <title>The Genome Sequence of Acinetobacter gyllenbergii CIP 110306.</title>
        <authorList>
            <consortium name="The Broad Institute Genome Sequencing Platform"/>
            <consortium name="The Broad Institute Genome Sequencing Center for Infectious Disease"/>
            <person name="Cerqueira G."/>
            <person name="Feldgarden M."/>
            <person name="Courvalin P."/>
            <person name="Perichon B."/>
            <person name="Grillot-Courvalin C."/>
            <person name="Clermont D."/>
            <person name="Rocha E."/>
            <person name="Yoon E.-J."/>
            <person name="Nemec A."/>
            <person name="Young S.K."/>
            <person name="Zeng Q."/>
            <person name="Gargeya S."/>
            <person name="Fitzgerald M."/>
            <person name="Abouelleil A."/>
            <person name="Alvarado L."/>
            <person name="Berlin A.M."/>
            <person name="Chapman S.B."/>
            <person name="Dewar J."/>
            <person name="Goldberg J."/>
            <person name="Griggs A."/>
            <person name="Gujja S."/>
            <person name="Hansen M."/>
            <person name="Howarth C."/>
            <person name="Imamovic A."/>
            <person name="Larimer J."/>
            <person name="McCowan C."/>
            <person name="Murphy C."/>
            <person name="Pearson M."/>
            <person name="Priest M."/>
            <person name="Roberts A."/>
            <person name="Saif S."/>
            <person name="Shea T."/>
            <person name="Sykes S."/>
            <person name="Wortman J."/>
            <person name="Nusbaum C."/>
            <person name="Birren B."/>
        </authorList>
    </citation>
    <scope>NUCLEOTIDE SEQUENCE [LARGE SCALE GENOMIC DNA]</scope>
    <source>
        <strain evidence="6 7">CIP 110306</strain>
    </source>
</reference>
<evidence type="ECO:0008006" key="8">
    <source>
        <dbReference type="Google" id="ProtNLM"/>
    </source>
</evidence>
<gene>
    <name evidence="6" type="ORF">F957_03984</name>
</gene>
<dbReference type="EMBL" id="ATGG01000060">
    <property type="protein sequence ID" value="EPF70584.1"/>
    <property type="molecule type" value="Genomic_DNA"/>
</dbReference>
<dbReference type="InterPro" id="IPR012318">
    <property type="entry name" value="HTH_CRP"/>
</dbReference>
<sequence>MMKNMSKNELMQNYVDTFSLCNYFSPALLENLRLKQIEEGEYLVAQGSSLNNLFLLVDGKLQVEHFHQDGSYAVFSIEKAFSVIGDLELFLDIDLYTVSTVRAISKADILEIPLGKIQQYGFNDPNFLRFICTHLSKKLYASTQLLTNVSLPAFVKVRKYLAIRAEAEGTVIHLEKRDSIAAMLGISTRQLNRVLKDLAELNIIQFKNKTVKVLDSDYLLEIKKTDFF</sequence>
<keyword evidence="1" id="KW-0805">Transcription regulation</keyword>
<dbReference type="Pfam" id="PF00027">
    <property type="entry name" value="cNMP_binding"/>
    <property type="match status" value="1"/>
</dbReference>
<feature type="domain" description="HTH crp-type" evidence="5">
    <location>
        <begin position="151"/>
        <end position="217"/>
    </location>
</feature>
<dbReference type="GO" id="GO:0003677">
    <property type="term" value="F:DNA binding"/>
    <property type="evidence" value="ECO:0007669"/>
    <property type="project" value="UniProtKB-KW"/>
</dbReference>
<evidence type="ECO:0000256" key="1">
    <source>
        <dbReference type="ARBA" id="ARBA00023015"/>
    </source>
</evidence>
<dbReference type="InterPro" id="IPR000595">
    <property type="entry name" value="cNMP-bd_dom"/>
</dbReference>
<dbReference type="RefSeq" id="WP_016660684.1">
    <property type="nucleotide sequence ID" value="NZ_ASQH01000015.1"/>
</dbReference>
<dbReference type="Gene3D" id="1.10.10.10">
    <property type="entry name" value="Winged helix-like DNA-binding domain superfamily/Winged helix DNA-binding domain"/>
    <property type="match status" value="1"/>
</dbReference>
<keyword evidence="3" id="KW-0804">Transcription</keyword>
<dbReference type="SUPFAM" id="SSF51206">
    <property type="entry name" value="cAMP-binding domain-like"/>
    <property type="match status" value="1"/>
</dbReference>
<accession>A0A829HC08</accession>
<dbReference type="Pfam" id="PF13545">
    <property type="entry name" value="HTH_Crp_2"/>
    <property type="match status" value="1"/>
</dbReference>
<dbReference type="CDD" id="cd00038">
    <property type="entry name" value="CAP_ED"/>
    <property type="match status" value="1"/>
</dbReference>